<dbReference type="EMBL" id="WHWB01034767">
    <property type="protein sequence ID" value="KAJ7404525.1"/>
    <property type="molecule type" value="Genomic_DNA"/>
</dbReference>
<comment type="caution">
    <text evidence="1">The sequence shown here is derived from an EMBL/GenBank/DDBJ whole genome shotgun (WGS) entry which is preliminary data.</text>
</comment>
<reference evidence="1" key="1">
    <citation type="submission" date="2019-10" db="EMBL/GenBank/DDBJ databases">
        <authorList>
            <person name="Soares A.E.R."/>
            <person name="Aleixo A."/>
            <person name="Schneider P."/>
            <person name="Miyaki C.Y."/>
            <person name="Schneider M.P."/>
            <person name="Mello C."/>
            <person name="Vasconcelos A.T.R."/>
        </authorList>
    </citation>
    <scope>NUCLEOTIDE SEQUENCE</scope>
    <source>
        <tissue evidence="1">Muscle</tissue>
    </source>
</reference>
<dbReference type="Proteomes" id="UP001145742">
    <property type="component" value="Unassembled WGS sequence"/>
</dbReference>
<evidence type="ECO:0000313" key="2">
    <source>
        <dbReference type="Proteomes" id="UP001145742"/>
    </source>
</evidence>
<keyword evidence="2" id="KW-1185">Reference proteome</keyword>
<accession>A0ABQ9CRJ0</accession>
<organism evidence="1 2">
    <name type="scientific">Willisornis vidua</name>
    <name type="common">Xingu scale-backed antbird</name>
    <dbReference type="NCBI Taxonomy" id="1566151"/>
    <lineage>
        <taxon>Eukaryota</taxon>
        <taxon>Metazoa</taxon>
        <taxon>Chordata</taxon>
        <taxon>Craniata</taxon>
        <taxon>Vertebrata</taxon>
        <taxon>Euteleostomi</taxon>
        <taxon>Archelosauria</taxon>
        <taxon>Archosauria</taxon>
        <taxon>Dinosauria</taxon>
        <taxon>Saurischia</taxon>
        <taxon>Theropoda</taxon>
        <taxon>Coelurosauria</taxon>
        <taxon>Aves</taxon>
        <taxon>Neognathae</taxon>
        <taxon>Neoaves</taxon>
        <taxon>Telluraves</taxon>
        <taxon>Australaves</taxon>
        <taxon>Passeriformes</taxon>
        <taxon>Thamnophilidae</taxon>
        <taxon>Willisornis</taxon>
    </lineage>
</organism>
<sequence length="155" mass="17805">MIIKILSVFIIYEITNLRTELLTLTTLPMGEITSQVVSNLTLSCIKSSMSSRSRVVILSLYSALVRPCLECCIQLWDPQHRKDIDLLKRVQRRTITLMRGVEHLSYEEKLGEFGLFSLEKRKLWGDLIAAFQNLRGVYKKDEEGILSRQGEDNGE</sequence>
<gene>
    <name evidence="1" type="ORF">WISP_145112</name>
</gene>
<evidence type="ECO:0000313" key="1">
    <source>
        <dbReference type="EMBL" id="KAJ7404525.1"/>
    </source>
</evidence>
<name>A0ABQ9CRJ0_9PASS</name>
<proteinExistence type="predicted"/>
<protein>
    <submittedName>
        <fullName evidence="1">Uncharacterized protein</fullName>
    </submittedName>
</protein>